<evidence type="ECO:0000313" key="2">
    <source>
        <dbReference type="EMBL" id="CAL4147533.1"/>
    </source>
</evidence>
<reference evidence="2 3" key="1">
    <citation type="submission" date="2024-05" db="EMBL/GenBank/DDBJ databases">
        <authorList>
            <person name="Wallberg A."/>
        </authorList>
    </citation>
    <scope>NUCLEOTIDE SEQUENCE [LARGE SCALE GENOMIC DNA]</scope>
</reference>
<feature type="region of interest" description="Disordered" evidence="1">
    <location>
        <begin position="296"/>
        <end position="323"/>
    </location>
</feature>
<feature type="non-terminal residue" evidence="2">
    <location>
        <position position="1"/>
    </location>
</feature>
<keyword evidence="3" id="KW-1185">Reference proteome</keyword>
<organism evidence="2 3">
    <name type="scientific">Meganyctiphanes norvegica</name>
    <name type="common">Northern krill</name>
    <name type="synonym">Thysanopoda norvegica</name>
    <dbReference type="NCBI Taxonomy" id="48144"/>
    <lineage>
        <taxon>Eukaryota</taxon>
        <taxon>Metazoa</taxon>
        <taxon>Ecdysozoa</taxon>
        <taxon>Arthropoda</taxon>
        <taxon>Crustacea</taxon>
        <taxon>Multicrustacea</taxon>
        <taxon>Malacostraca</taxon>
        <taxon>Eumalacostraca</taxon>
        <taxon>Eucarida</taxon>
        <taxon>Euphausiacea</taxon>
        <taxon>Euphausiidae</taxon>
        <taxon>Meganyctiphanes</taxon>
    </lineage>
</organism>
<evidence type="ECO:0000313" key="3">
    <source>
        <dbReference type="Proteomes" id="UP001497623"/>
    </source>
</evidence>
<proteinExistence type="predicted"/>
<comment type="caution">
    <text evidence="2">The sequence shown here is derived from an EMBL/GenBank/DDBJ whole genome shotgun (WGS) entry which is preliminary data.</text>
</comment>
<name>A0AAV2RVX3_MEGNR</name>
<gene>
    <name evidence="2" type="ORF">MNOR_LOCUS30080</name>
</gene>
<sequence length="334" mass="37793">DSSSMDTTVVTDIDAMNQTIVNLACSICGENQSLCFRKCNETSAAQSKLQLFCMACKKYIGGNSDKEKNCSTDSVSEKDSVVVREKKELNAEYLKYNKATDLNKIRPCERGSPRKTESTENVSFQTLTFYGSKTKENQKNISSPYPKLKKGENISSAPEREPLKKCRSLKEVQNNAENIASNKNYFSSREKLQTKNKDLSYEVQSVCRKFDKGEKFNGRFNELINIDDEEQIKIQQIAMELMKGSEEENNMNSSTSESDPLKMDDLPSSSIKSDEIYKKGQSVLNHCEIDEIIIPSYENDQFPSDDKFLNTPPHSEEEKIEDPLGVSFLPGMVF</sequence>
<accession>A0AAV2RVX3</accession>
<feature type="region of interest" description="Disordered" evidence="1">
    <location>
        <begin position="135"/>
        <end position="162"/>
    </location>
</feature>
<dbReference type="Proteomes" id="UP001497623">
    <property type="component" value="Unassembled WGS sequence"/>
</dbReference>
<dbReference type="AlphaFoldDB" id="A0AAV2RVX3"/>
<dbReference type="EMBL" id="CAXKWB010036101">
    <property type="protein sequence ID" value="CAL4147533.1"/>
    <property type="molecule type" value="Genomic_DNA"/>
</dbReference>
<protein>
    <submittedName>
        <fullName evidence="2">Uncharacterized protein</fullName>
    </submittedName>
</protein>
<evidence type="ECO:0000256" key="1">
    <source>
        <dbReference type="SAM" id="MobiDB-lite"/>
    </source>
</evidence>